<evidence type="ECO:0000313" key="2">
    <source>
        <dbReference type="Proteomes" id="UP000499080"/>
    </source>
</evidence>
<organism evidence="1 2">
    <name type="scientific">Araneus ventricosus</name>
    <name type="common">Orbweaver spider</name>
    <name type="synonym">Epeira ventricosa</name>
    <dbReference type="NCBI Taxonomy" id="182803"/>
    <lineage>
        <taxon>Eukaryota</taxon>
        <taxon>Metazoa</taxon>
        <taxon>Ecdysozoa</taxon>
        <taxon>Arthropoda</taxon>
        <taxon>Chelicerata</taxon>
        <taxon>Arachnida</taxon>
        <taxon>Araneae</taxon>
        <taxon>Araneomorphae</taxon>
        <taxon>Entelegynae</taxon>
        <taxon>Araneoidea</taxon>
        <taxon>Araneidae</taxon>
        <taxon>Araneus</taxon>
    </lineage>
</organism>
<sequence length="112" mass="12341">MTIQPVQLLSRHQAREHRAAFCTSDDSSLVRRSSTLMVIFPLISSLFETVCPHSYISSSSFPPSSAQPITATSAPYWLRERCILNLLVNSECCGSDGGNKLFRDVCCLSSVL</sequence>
<comment type="caution">
    <text evidence="1">The sequence shown here is derived from an EMBL/GenBank/DDBJ whole genome shotgun (WGS) entry which is preliminary data.</text>
</comment>
<dbReference type="EMBL" id="BGPR01000009">
    <property type="protein sequence ID" value="GBL76022.1"/>
    <property type="molecule type" value="Genomic_DNA"/>
</dbReference>
<accession>A0A4Y2A842</accession>
<keyword evidence="2" id="KW-1185">Reference proteome</keyword>
<proteinExistence type="predicted"/>
<evidence type="ECO:0000313" key="1">
    <source>
        <dbReference type="EMBL" id="GBL76022.1"/>
    </source>
</evidence>
<name>A0A4Y2A842_ARAVE</name>
<dbReference type="AlphaFoldDB" id="A0A4Y2A842"/>
<gene>
    <name evidence="1" type="ORF">AVEN_234335_1</name>
</gene>
<dbReference type="Proteomes" id="UP000499080">
    <property type="component" value="Unassembled WGS sequence"/>
</dbReference>
<reference evidence="1 2" key="1">
    <citation type="journal article" date="2019" name="Sci. Rep.">
        <title>Orb-weaving spider Araneus ventricosus genome elucidates the spidroin gene catalogue.</title>
        <authorList>
            <person name="Kono N."/>
            <person name="Nakamura H."/>
            <person name="Ohtoshi R."/>
            <person name="Moran D.A.P."/>
            <person name="Shinohara A."/>
            <person name="Yoshida Y."/>
            <person name="Fujiwara M."/>
            <person name="Mori M."/>
            <person name="Tomita M."/>
            <person name="Arakawa K."/>
        </authorList>
    </citation>
    <scope>NUCLEOTIDE SEQUENCE [LARGE SCALE GENOMIC DNA]</scope>
</reference>
<protein>
    <submittedName>
        <fullName evidence="1">Uncharacterized protein</fullName>
    </submittedName>
</protein>